<organism evidence="2 3">
    <name type="scientific">Dyella choica</name>
    <dbReference type="NCBI Taxonomy" id="1927959"/>
    <lineage>
        <taxon>Bacteria</taxon>
        <taxon>Pseudomonadati</taxon>
        <taxon>Pseudomonadota</taxon>
        <taxon>Gammaproteobacteria</taxon>
        <taxon>Lysobacterales</taxon>
        <taxon>Rhodanobacteraceae</taxon>
        <taxon>Dyella</taxon>
    </lineage>
</organism>
<dbReference type="RefSeq" id="WP_126684859.1">
    <property type="nucleotide sequence ID" value="NZ_RYYV01000007.1"/>
</dbReference>
<evidence type="ECO:0000313" key="2">
    <source>
        <dbReference type="EMBL" id="RUL75300.1"/>
    </source>
</evidence>
<accession>A0A3S0S9W3</accession>
<comment type="caution">
    <text evidence="2">The sequence shown here is derived from an EMBL/GenBank/DDBJ whole genome shotgun (WGS) entry which is preliminary data.</text>
</comment>
<evidence type="ECO:0000256" key="1">
    <source>
        <dbReference type="SAM" id="SignalP"/>
    </source>
</evidence>
<protein>
    <submittedName>
        <fullName evidence="2">Uncharacterized protein</fullName>
    </submittedName>
</protein>
<feature type="signal peptide" evidence="1">
    <location>
        <begin position="1"/>
        <end position="24"/>
    </location>
</feature>
<reference evidence="2 3" key="1">
    <citation type="submission" date="2018-12" db="EMBL/GenBank/DDBJ databases">
        <title>Dyella dinghuensis sp. nov. DHOA06 and Dyella choica sp. nov. 4M-K27, isolated from forest soil.</title>
        <authorList>
            <person name="Qiu L.-H."/>
            <person name="Gao Z.-H."/>
        </authorList>
    </citation>
    <scope>NUCLEOTIDE SEQUENCE [LARGE SCALE GENOMIC DNA]</scope>
    <source>
        <strain evidence="2 3">4M-K27</strain>
    </source>
</reference>
<dbReference type="EMBL" id="RYYV01000007">
    <property type="protein sequence ID" value="RUL75300.1"/>
    <property type="molecule type" value="Genomic_DNA"/>
</dbReference>
<keyword evidence="1" id="KW-0732">Signal</keyword>
<dbReference type="OrthoDB" id="7062285at2"/>
<sequence>MKCNSKNILFLSTLLSSFAMNTHAVTVHDNKFNFYSDSINPVQSINFTYSDQYDITGGQPLDGVYVSGGYVDVKAGRKGSQPVANSFNGNLQNMDAHMLGLESASSKPYTLNFWIKGILTINGDSFPVYLAQGHNTKNNWWIGSLSGSDGKPSKHMNLTSDNGHVYCIEQDPNHPDATDYAFIEDAKCSE</sequence>
<dbReference type="AlphaFoldDB" id="A0A3S0S9W3"/>
<proteinExistence type="predicted"/>
<name>A0A3S0S9W3_9GAMM</name>
<feature type="chain" id="PRO_5018750449" evidence="1">
    <location>
        <begin position="25"/>
        <end position="190"/>
    </location>
</feature>
<dbReference type="Proteomes" id="UP000274358">
    <property type="component" value="Unassembled WGS sequence"/>
</dbReference>
<keyword evidence="3" id="KW-1185">Reference proteome</keyword>
<gene>
    <name evidence="2" type="ORF">EKH80_11270</name>
</gene>
<evidence type="ECO:0000313" key="3">
    <source>
        <dbReference type="Proteomes" id="UP000274358"/>
    </source>
</evidence>